<protein>
    <submittedName>
        <fullName evidence="1">Uncharacterized protein</fullName>
    </submittedName>
</protein>
<keyword evidence="2" id="KW-1185">Reference proteome</keyword>
<proteinExistence type="predicted"/>
<dbReference type="Proteomes" id="UP000813385">
    <property type="component" value="Unassembled WGS sequence"/>
</dbReference>
<evidence type="ECO:0000313" key="1">
    <source>
        <dbReference type="EMBL" id="KAH7361502.1"/>
    </source>
</evidence>
<evidence type="ECO:0000313" key="2">
    <source>
        <dbReference type="Proteomes" id="UP000813385"/>
    </source>
</evidence>
<dbReference type="EMBL" id="JAGPXD010000003">
    <property type="protein sequence ID" value="KAH7361502.1"/>
    <property type="molecule type" value="Genomic_DNA"/>
</dbReference>
<comment type="caution">
    <text evidence="1">The sequence shown here is derived from an EMBL/GenBank/DDBJ whole genome shotgun (WGS) entry which is preliminary data.</text>
</comment>
<name>A0A8K0TEW8_9PEZI</name>
<organism evidence="1 2">
    <name type="scientific">Plectosphaerella cucumerina</name>
    <dbReference type="NCBI Taxonomy" id="40658"/>
    <lineage>
        <taxon>Eukaryota</taxon>
        <taxon>Fungi</taxon>
        <taxon>Dikarya</taxon>
        <taxon>Ascomycota</taxon>
        <taxon>Pezizomycotina</taxon>
        <taxon>Sordariomycetes</taxon>
        <taxon>Hypocreomycetidae</taxon>
        <taxon>Glomerellales</taxon>
        <taxon>Plectosphaerellaceae</taxon>
        <taxon>Plectosphaerella</taxon>
    </lineage>
</organism>
<dbReference type="AlphaFoldDB" id="A0A8K0TEW8"/>
<sequence length="164" mass="18038">MTVTVIGASVGSSLCILVWFDKFFGASRYDTGQEPAQGRSRPSCSSTFLLVWDFLLGNLVAAVLSTSHITSGLGSGRLPVRPAQSRYRGIYTGMKHDLAGQWCNVHRCDVVSNLCVECCLIHWMMTSVRFHGTQSSRGLEVQPAVYLCKTSRSILELRYRGGTV</sequence>
<reference evidence="1" key="1">
    <citation type="journal article" date="2021" name="Nat. Commun.">
        <title>Genetic determinants of endophytism in the Arabidopsis root mycobiome.</title>
        <authorList>
            <person name="Mesny F."/>
            <person name="Miyauchi S."/>
            <person name="Thiergart T."/>
            <person name="Pickel B."/>
            <person name="Atanasova L."/>
            <person name="Karlsson M."/>
            <person name="Huettel B."/>
            <person name="Barry K.W."/>
            <person name="Haridas S."/>
            <person name="Chen C."/>
            <person name="Bauer D."/>
            <person name="Andreopoulos W."/>
            <person name="Pangilinan J."/>
            <person name="LaButti K."/>
            <person name="Riley R."/>
            <person name="Lipzen A."/>
            <person name="Clum A."/>
            <person name="Drula E."/>
            <person name="Henrissat B."/>
            <person name="Kohler A."/>
            <person name="Grigoriev I.V."/>
            <person name="Martin F.M."/>
            <person name="Hacquard S."/>
        </authorList>
    </citation>
    <scope>NUCLEOTIDE SEQUENCE</scope>
    <source>
        <strain evidence="1">MPI-CAGE-AT-0016</strain>
    </source>
</reference>
<gene>
    <name evidence="1" type="ORF">B0T11DRAFT_75239</name>
</gene>
<accession>A0A8K0TEW8</accession>